<evidence type="ECO:0000313" key="2">
    <source>
        <dbReference type="Proteomes" id="UP000199041"/>
    </source>
</evidence>
<dbReference type="STRING" id="551991.SAMN05192529_12032"/>
<keyword evidence="2" id="KW-1185">Reference proteome</keyword>
<proteinExistence type="predicted"/>
<reference evidence="1 2" key="1">
    <citation type="submission" date="2016-10" db="EMBL/GenBank/DDBJ databases">
        <authorList>
            <person name="de Groot N.N."/>
        </authorList>
    </citation>
    <scope>NUCLEOTIDE SEQUENCE [LARGE SCALE GENOMIC DNA]</scope>
    <source>
        <strain evidence="1 2">Vu-144</strain>
    </source>
</reference>
<dbReference type="SUPFAM" id="SSF46689">
    <property type="entry name" value="Homeodomain-like"/>
    <property type="match status" value="1"/>
</dbReference>
<name>A0A1H4BEU4_9BACT</name>
<keyword evidence="1" id="KW-0238">DNA-binding</keyword>
<organism evidence="1 2">
    <name type="scientific">Arachidicoccus rhizosphaerae</name>
    <dbReference type="NCBI Taxonomy" id="551991"/>
    <lineage>
        <taxon>Bacteria</taxon>
        <taxon>Pseudomonadati</taxon>
        <taxon>Bacteroidota</taxon>
        <taxon>Chitinophagia</taxon>
        <taxon>Chitinophagales</taxon>
        <taxon>Chitinophagaceae</taxon>
        <taxon>Arachidicoccus</taxon>
    </lineage>
</organism>
<accession>A0A1H4BEU4</accession>
<dbReference type="Gene3D" id="1.10.357.10">
    <property type="entry name" value="Tetracycline Repressor, domain 2"/>
    <property type="match status" value="1"/>
</dbReference>
<dbReference type="EMBL" id="FNQY01000020">
    <property type="protein sequence ID" value="SEA46322.1"/>
    <property type="molecule type" value="Genomic_DNA"/>
</dbReference>
<dbReference type="InterPro" id="IPR009057">
    <property type="entry name" value="Homeodomain-like_sf"/>
</dbReference>
<dbReference type="RefSeq" id="WP_091400045.1">
    <property type="nucleotide sequence ID" value="NZ_FNQY01000020.1"/>
</dbReference>
<dbReference type="AlphaFoldDB" id="A0A1H4BEU4"/>
<gene>
    <name evidence="1" type="ORF">SAMN05192529_12032</name>
</gene>
<protein>
    <submittedName>
        <fullName evidence="1">DNA-binding transcriptional regulator, AcrR family</fullName>
    </submittedName>
</protein>
<dbReference type="GO" id="GO:0003677">
    <property type="term" value="F:DNA binding"/>
    <property type="evidence" value="ECO:0007669"/>
    <property type="project" value="UniProtKB-KW"/>
</dbReference>
<sequence length="224" mass="26031">MARKVTDGPIRNKERTKGKILEAVGKIIRTEGYKGLIVNRIGKASRLDNKLIYLYFGNVDRLVELYVKSKDYWNNIPQDLIDEVNANPILEKESVISIMEHQMDFIFNSEELQKILLWEISEESQLMREIADGREEFGETLFKKSKSTFRNTDVNFRATEALLIGGIYYLVLHARANGSTFCGLDINKDKDYKAIKQTFGRLVEWTYAEAKKQQKKHEKEKSKK</sequence>
<dbReference type="Proteomes" id="UP000199041">
    <property type="component" value="Unassembled WGS sequence"/>
</dbReference>
<dbReference type="OrthoDB" id="836882at2"/>
<evidence type="ECO:0000313" key="1">
    <source>
        <dbReference type="EMBL" id="SEA46322.1"/>
    </source>
</evidence>